<feature type="transmembrane region" description="Helical" evidence="8">
    <location>
        <begin position="6"/>
        <end position="28"/>
    </location>
</feature>
<dbReference type="InterPro" id="IPR002123">
    <property type="entry name" value="Plipid/glycerol_acylTrfase"/>
</dbReference>
<dbReference type="EC" id="2.3.1.51" evidence="10"/>
<dbReference type="CDD" id="cd07989">
    <property type="entry name" value="LPLAT_AGPAT-like"/>
    <property type="match status" value="1"/>
</dbReference>
<keyword evidence="7 10" id="KW-0012">Acyltransferase</keyword>
<reference evidence="10 11" key="1">
    <citation type="submission" date="2011-02" db="EMBL/GenBank/DDBJ databases">
        <authorList>
            <person name="Muzny D."/>
            <person name="Qin X."/>
            <person name="Deng J."/>
            <person name="Jiang H."/>
            <person name="Liu Y."/>
            <person name="Qu J."/>
            <person name="Song X.-Z."/>
            <person name="Zhang L."/>
            <person name="Thornton R."/>
            <person name="Coyle M."/>
            <person name="Francisco L."/>
            <person name="Jackson L."/>
            <person name="Javaid M."/>
            <person name="Korchina V."/>
            <person name="Kovar C."/>
            <person name="Mata R."/>
            <person name="Mathew T."/>
            <person name="Ngo R."/>
            <person name="Nguyen L."/>
            <person name="Nguyen N."/>
            <person name="Okwuonu G."/>
            <person name="Ongeri F."/>
            <person name="Pham C."/>
            <person name="Simmons D."/>
            <person name="Wilczek-Boney K."/>
            <person name="Hale W."/>
            <person name="Jakkamsetti A."/>
            <person name="Pham P."/>
            <person name="Ruth R."/>
            <person name="San Lucas F."/>
            <person name="Warren J."/>
            <person name="Zhang J."/>
            <person name="Zhao Z."/>
            <person name="Zhou C."/>
            <person name="Zhu D."/>
            <person name="Lee S."/>
            <person name="Bess C."/>
            <person name="Blankenburg K."/>
            <person name="Forbes L."/>
            <person name="Fu Q."/>
            <person name="Gubbala S."/>
            <person name="Hirani K."/>
            <person name="Jayaseelan J.C."/>
            <person name="Lara F."/>
            <person name="Munidasa M."/>
            <person name="Palculict T."/>
            <person name="Patil S."/>
            <person name="Pu L.-L."/>
            <person name="Saada N."/>
            <person name="Tang L."/>
            <person name="Weissenberger G."/>
            <person name="Zhu Y."/>
            <person name="Hemphill L."/>
            <person name="Shang Y."/>
            <person name="Youmans B."/>
            <person name="Ayvaz T."/>
            <person name="Ross M."/>
            <person name="Santibanez J."/>
            <person name="Aqrawi P."/>
            <person name="Gross S."/>
            <person name="Joshi V."/>
            <person name="Fowler G."/>
            <person name="Nazareth L."/>
            <person name="Reid J."/>
            <person name="Worley K."/>
            <person name="Petrosino J."/>
            <person name="Highlander S."/>
            <person name="Gibbs R."/>
        </authorList>
    </citation>
    <scope>NUCLEOTIDE SEQUENCE [LARGE SCALE GENOMIC DNA]</scope>
    <source>
        <strain evidence="10 11">ATCC BAA-1200</strain>
    </source>
</reference>
<accession>F2BBE6</accession>
<evidence type="ECO:0000313" key="10">
    <source>
        <dbReference type="EMBL" id="EGF11245.1"/>
    </source>
</evidence>
<proteinExistence type="predicted"/>
<comment type="subcellular location">
    <subcellularLocation>
        <location evidence="1">Membrane</location>
    </subcellularLocation>
</comment>
<dbReference type="STRING" id="267212.GCA_001063965_00800"/>
<evidence type="ECO:0000259" key="9">
    <source>
        <dbReference type="SMART" id="SM00563"/>
    </source>
</evidence>
<keyword evidence="2 10" id="KW-0808">Transferase</keyword>
<evidence type="ECO:0000256" key="8">
    <source>
        <dbReference type="SAM" id="Phobius"/>
    </source>
</evidence>
<evidence type="ECO:0000313" key="11">
    <source>
        <dbReference type="Proteomes" id="UP000004105"/>
    </source>
</evidence>
<evidence type="ECO:0000256" key="6">
    <source>
        <dbReference type="ARBA" id="ARBA00023136"/>
    </source>
</evidence>
<evidence type="ECO:0000256" key="2">
    <source>
        <dbReference type="ARBA" id="ARBA00022679"/>
    </source>
</evidence>
<feature type="domain" description="Phospholipid/glycerol acyltransferase" evidence="9">
    <location>
        <begin position="68"/>
        <end position="181"/>
    </location>
</feature>
<dbReference type="PANTHER" id="PTHR23063:SF52">
    <property type="entry name" value="LYSOPHOSPHATIDYLCHOLINE ACYLTRANSFERASE"/>
    <property type="match status" value="1"/>
</dbReference>
<keyword evidence="4 8" id="KW-1133">Transmembrane helix</keyword>
<evidence type="ECO:0000256" key="3">
    <source>
        <dbReference type="ARBA" id="ARBA00022692"/>
    </source>
</evidence>
<dbReference type="RefSeq" id="WP_007342060.1">
    <property type="nucleotide sequence ID" value="NZ_GL878494.1"/>
</dbReference>
<dbReference type="PANTHER" id="PTHR23063">
    <property type="entry name" value="PHOSPHOLIPID ACYLTRANSFERASE"/>
    <property type="match status" value="1"/>
</dbReference>
<comment type="caution">
    <text evidence="10">The sequence shown here is derived from an EMBL/GenBank/DDBJ whole genome shotgun (WGS) entry which is preliminary data.</text>
</comment>
<dbReference type="GO" id="GO:0003841">
    <property type="term" value="F:1-acylglycerol-3-phosphate O-acyltransferase activity"/>
    <property type="evidence" value="ECO:0007669"/>
    <property type="project" value="UniProtKB-EC"/>
</dbReference>
<keyword evidence="3 8" id="KW-0812">Transmembrane</keyword>
<evidence type="ECO:0000256" key="1">
    <source>
        <dbReference type="ARBA" id="ARBA00004370"/>
    </source>
</evidence>
<dbReference type="GO" id="GO:0016020">
    <property type="term" value="C:membrane"/>
    <property type="evidence" value="ECO:0007669"/>
    <property type="project" value="UniProtKB-SubCell"/>
</dbReference>
<dbReference type="Pfam" id="PF01553">
    <property type="entry name" value="Acyltransferase"/>
    <property type="match status" value="1"/>
</dbReference>
<sequence length="248" mass="27611">MNPFRFPFRLFCIGLCLIYGALEMLLLFPLYTPRRKLRAIQIWSHRVLASCGMKLSVFGGLPSEAHGQMLICNHISWLDIMAINAAFPGRFVAKDDVAKWPLVGYLATQARTVYVARKKGSGGNSEKIRNVTQALKDGDTVTLFPEGTSSEGRTILPFKTSFFQAAADAQVPLVPVLCRYPNPDGSSPNPHTAYYGDISLWQSICMVIRQKQSCVELHFLPPVSPAAERQETARLIHDMLTAKQRELG</sequence>
<dbReference type="SUPFAM" id="SSF69593">
    <property type="entry name" value="Glycerol-3-phosphate (1)-acyltransferase"/>
    <property type="match status" value="1"/>
</dbReference>
<dbReference type="HOGENOM" id="CLU_027938_0_1_4"/>
<keyword evidence="6 8" id="KW-0472">Membrane</keyword>
<dbReference type="SMART" id="SM00563">
    <property type="entry name" value="PlsC"/>
    <property type="match status" value="1"/>
</dbReference>
<dbReference type="OrthoDB" id="9806880at2"/>
<gene>
    <name evidence="10" type="primary">plsC4</name>
    <name evidence="10" type="ORF">HMPREF9123_1051</name>
</gene>
<dbReference type="GO" id="GO:0006629">
    <property type="term" value="P:lipid metabolic process"/>
    <property type="evidence" value="ECO:0007669"/>
    <property type="project" value="UniProtKB-KW"/>
</dbReference>
<evidence type="ECO:0000256" key="7">
    <source>
        <dbReference type="ARBA" id="ARBA00023315"/>
    </source>
</evidence>
<dbReference type="EMBL" id="AFAY01000021">
    <property type="protein sequence ID" value="EGF11245.1"/>
    <property type="molecule type" value="Genomic_DNA"/>
</dbReference>
<keyword evidence="11" id="KW-1185">Reference proteome</keyword>
<name>F2BBE6_9NEIS</name>
<protein>
    <submittedName>
        <fullName evidence="10">1-acylglycerol-3-phosphate O-acyltransferase</fullName>
        <ecNumber evidence="10">2.3.1.51</ecNumber>
    </submittedName>
</protein>
<evidence type="ECO:0000256" key="5">
    <source>
        <dbReference type="ARBA" id="ARBA00023098"/>
    </source>
</evidence>
<dbReference type="AlphaFoldDB" id="F2BBE6"/>
<evidence type="ECO:0000256" key="4">
    <source>
        <dbReference type="ARBA" id="ARBA00022989"/>
    </source>
</evidence>
<organism evidence="10 11">
    <name type="scientific">Neisseria bacilliformis ATCC BAA-1200</name>
    <dbReference type="NCBI Taxonomy" id="888742"/>
    <lineage>
        <taxon>Bacteria</taxon>
        <taxon>Pseudomonadati</taxon>
        <taxon>Pseudomonadota</taxon>
        <taxon>Betaproteobacteria</taxon>
        <taxon>Neisseriales</taxon>
        <taxon>Neisseriaceae</taxon>
        <taxon>Neisseria</taxon>
    </lineage>
</organism>
<keyword evidence="5" id="KW-0443">Lipid metabolism</keyword>
<dbReference type="Proteomes" id="UP000004105">
    <property type="component" value="Unassembled WGS sequence"/>
</dbReference>